<evidence type="ECO:0000313" key="2">
    <source>
        <dbReference type="EMBL" id="CCH74562.1"/>
    </source>
</evidence>
<name>W6JZE2_9MICO</name>
<evidence type="ECO:0000259" key="1">
    <source>
        <dbReference type="Pfam" id="PF04851"/>
    </source>
</evidence>
<dbReference type="SUPFAM" id="SSF52540">
    <property type="entry name" value="P-loop containing nucleoside triphosphate hydrolases"/>
    <property type="match status" value="2"/>
</dbReference>
<dbReference type="Pfam" id="PF04851">
    <property type="entry name" value="ResIII"/>
    <property type="match status" value="1"/>
</dbReference>
<dbReference type="Gene3D" id="3.40.50.300">
    <property type="entry name" value="P-loop containing nucleotide triphosphate hydrolases"/>
    <property type="match status" value="2"/>
</dbReference>
<dbReference type="AlphaFoldDB" id="W6JZE2"/>
<dbReference type="GO" id="GO:0016787">
    <property type="term" value="F:hydrolase activity"/>
    <property type="evidence" value="ECO:0007669"/>
    <property type="project" value="InterPro"/>
</dbReference>
<dbReference type="RefSeq" id="WP_048699928.1">
    <property type="nucleotide sequence ID" value="NZ_HG764815.1"/>
</dbReference>
<comment type="caution">
    <text evidence="2">The sequence shown here is derived from an EMBL/GenBank/DDBJ whole genome shotgun (WGS) entry which is preliminary data.</text>
</comment>
<sequence length="863" mass="94784">MRYQLKDYQDDAARAVLERLEQCREDYHRRGERFSFALSATTGAGKTVIAATVIEALIHGSTELDVEADPGAVVLWISKDPALNEQTRHRIIEAADRVPVGDLVLLDKDFAGEKLEKGTVYFINPAKLASSSLFVRKTNARQFTFWEILDNTIRDDQLTLYVILDEAHEGMKAVRRDEAEERQTIVQKIINGNGTNLPVPIVWGISATPERFTTAMASATERTAKSNVVIDPVRVQASGLLKNTLVLDIPDEKGDFETSMLRDGTIEFVAQSARWADYCAAEGENVVTPLLVVQLPNKETGAAGEKAEDRLIATTLNVIRGAFPEFTDDCVAHVLGDRGDLEINGIPIPKVKPQDIQNDPTVRVLLAKDAVSTGWDCPRAEVLVSLRPARDKTYITQLLGRMVRTPLARSTNDDRLNSASCFLPHFDRPTAKAVSEEIMGIAKSRGGEPPLPPGPKVIFQPVDLAWNEKVPEEVRELLESLPSLPKPAAAPRPVKRAIDAATAMAVDGFVDKPNEQLMSSLFGVLDGAAAQYAEDVEQISAAIMEAEVRRFTARHGDSSAQTSHMVREADENTVKEALGSTRRILGAAVVTGYLKKLYQQALTADGITADLVSIDARVAALSRIERNGEAVVVKALQDTAETQTRAWLEKYHGQIKLLGDARQAVYDDIRGQAREPELTPTELRTNQRVEGGTAEGEKLPRYPKHVLADGDGQWPLDPKFTSWEKDVLAQELDRSSVVAWYRNPSDAGKHSIRVPYRKDGLWKSLQPDFIFFDTNAGGQIVPSIVDPHSGSFTGALERLEGLARYAAEHGAVYARIDAIDEGRDKTLRSLDLKDPTVRAAILAAEKDGKSAADLFNGPQSRAY</sequence>
<dbReference type="InterPro" id="IPR006935">
    <property type="entry name" value="Helicase/UvrB_N"/>
</dbReference>
<protein>
    <submittedName>
        <fullName evidence="2">CP4-6 prophage</fullName>
    </submittedName>
</protein>
<accession>W6JZE2</accession>
<dbReference type="STRING" id="1193182.BN11_4580006"/>
<dbReference type="Proteomes" id="UP000035763">
    <property type="component" value="Unassembled WGS sequence"/>
</dbReference>
<gene>
    <name evidence="2" type="ORF">BN11_4580006</name>
</gene>
<dbReference type="InterPro" id="IPR027417">
    <property type="entry name" value="P-loop_NTPase"/>
</dbReference>
<keyword evidence="3" id="KW-1185">Reference proteome</keyword>
<evidence type="ECO:0000313" key="3">
    <source>
        <dbReference type="Proteomes" id="UP000035763"/>
    </source>
</evidence>
<reference evidence="2 3" key="1">
    <citation type="journal article" date="2013" name="ISME J.">
        <title>A metabolic model for members of the genus Tetrasphaera involved in enhanced biological phosphorus removal.</title>
        <authorList>
            <person name="Kristiansen R."/>
            <person name="Nguyen H.T.T."/>
            <person name="Saunders A.M."/>
            <person name="Nielsen J.L."/>
            <person name="Wimmer R."/>
            <person name="Le V.Q."/>
            <person name="McIlroy S.J."/>
            <person name="Petrovski S."/>
            <person name="Seviour R.J."/>
            <person name="Calteau A."/>
            <person name="Nielsen K.L."/>
            <person name="Nielsen P.H."/>
        </authorList>
    </citation>
    <scope>NUCLEOTIDE SEQUENCE [LARGE SCALE GENOMIC DNA]</scope>
    <source>
        <strain evidence="2 3">Ben110</strain>
    </source>
</reference>
<dbReference type="EMBL" id="CAJA01000399">
    <property type="protein sequence ID" value="CCH74562.1"/>
    <property type="molecule type" value="Genomic_DNA"/>
</dbReference>
<dbReference type="OrthoDB" id="9804145at2"/>
<dbReference type="PANTHER" id="PTHR47396">
    <property type="entry name" value="TYPE I RESTRICTION ENZYME ECOKI R PROTEIN"/>
    <property type="match status" value="1"/>
</dbReference>
<dbReference type="GO" id="GO:0003677">
    <property type="term" value="F:DNA binding"/>
    <property type="evidence" value="ECO:0007669"/>
    <property type="project" value="InterPro"/>
</dbReference>
<dbReference type="InterPro" id="IPR050742">
    <property type="entry name" value="Helicase_Restrict-Modif_Enz"/>
</dbReference>
<dbReference type="GO" id="GO:0005829">
    <property type="term" value="C:cytosol"/>
    <property type="evidence" value="ECO:0007669"/>
    <property type="project" value="TreeGrafter"/>
</dbReference>
<proteinExistence type="predicted"/>
<dbReference type="PANTHER" id="PTHR47396:SF1">
    <property type="entry name" value="ATP-DEPENDENT HELICASE IRC3-RELATED"/>
    <property type="match status" value="1"/>
</dbReference>
<feature type="domain" description="Helicase/UvrB N-terminal" evidence="1">
    <location>
        <begin position="3"/>
        <end position="211"/>
    </location>
</feature>
<dbReference type="GO" id="GO:0005524">
    <property type="term" value="F:ATP binding"/>
    <property type="evidence" value="ECO:0007669"/>
    <property type="project" value="InterPro"/>
</dbReference>
<organism evidence="2 3">
    <name type="scientific">Nostocoides australiense Ben110</name>
    <dbReference type="NCBI Taxonomy" id="1193182"/>
    <lineage>
        <taxon>Bacteria</taxon>
        <taxon>Bacillati</taxon>
        <taxon>Actinomycetota</taxon>
        <taxon>Actinomycetes</taxon>
        <taxon>Micrococcales</taxon>
        <taxon>Intrasporangiaceae</taxon>
        <taxon>Nostocoides</taxon>
    </lineage>
</organism>